<keyword evidence="9" id="KW-1185">Reference proteome</keyword>
<accession>A0ABS2Q7W3</accession>
<evidence type="ECO:0000256" key="5">
    <source>
        <dbReference type="ARBA" id="ARBA00023125"/>
    </source>
</evidence>
<evidence type="ECO:0000256" key="2">
    <source>
        <dbReference type="ARBA" id="ARBA00022801"/>
    </source>
</evidence>
<dbReference type="SUPFAM" id="SSF52540">
    <property type="entry name" value="P-loop containing nucleoside triphosphate hydrolases"/>
    <property type="match status" value="1"/>
</dbReference>
<name>A0ABS2Q7W3_9BACL</name>
<dbReference type="GO" id="GO:0016787">
    <property type="term" value="F:hydrolase activity"/>
    <property type="evidence" value="ECO:0007669"/>
    <property type="project" value="UniProtKB-KW"/>
</dbReference>
<dbReference type="InterPro" id="IPR027417">
    <property type="entry name" value="P-loop_NTPase"/>
</dbReference>
<feature type="domain" description="Helicase ATP-binding" evidence="6">
    <location>
        <begin position="39"/>
        <end position="206"/>
    </location>
</feature>
<feature type="domain" description="Helicase C-terminal" evidence="7">
    <location>
        <begin position="233"/>
        <end position="377"/>
    </location>
</feature>
<proteinExistence type="predicted"/>
<dbReference type="EMBL" id="JAFBEV010000009">
    <property type="protein sequence ID" value="MBM7657838.1"/>
    <property type="molecule type" value="Genomic_DNA"/>
</dbReference>
<dbReference type="PANTHER" id="PTHR13710">
    <property type="entry name" value="DNA HELICASE RECQ FAMILY MEMBER"/>
    <property type="match status" value="1"/>
</dbReference>
<evidence type="ECO:0000256" key="4">
    <source>
        <dbReference type="ARBA" id="ARBA00022840"/>
    </source>
</evidence>
<dbReference type="NCBIfam" id="TIGR00614">
    <property type="entry name" value="recQ_fam"/>
    <property type="match status" value="1"/>
</dbReference>
<evidence type="ECO:0000259" key="6">
    <source>
        <dbReference type="PROSITE" id="PS51192"/>
    </source>
</evidence>
<dbReference type="InterPro" id="IPR014001">
    <property type="entry name" value="Helicase_ATP-bd"/>
</dbReference>
<dbReference type="InterPro" id="IPR001650">
    <property type="entry name" value="Helicase_C-like"/>
</dbReference>
<keyword evidence="1" id="KW-0547">Nucleotide-binding</keyword>
<dbReference type="Pfam" id="PF00270">
    <property type="entry name" value="DEAD"/>
    <property type="match status" value="1"/>
</dbReference>
<keyword evidence="5" id="KW-0238">DNA-binding</keyword>
<evidence type="ECO:0000256" key="3">
    <source>
        <dbReference type="ARBA" id="ARBA00022806"/>
    </source>
</evidence>
<comment type="caution">
    <text evidence="8">The sequence shown here is derived from an EMBL/GenBank/DDBJ whole genome shotgun (WGS) entry which is preliminary data.</text>
</comment>
<evidence type="ECO:0000313" key="8">
    <source>
        <dbReference type="EMBL" id="MBM7657838.1"/>
    </source>
</evidence>
<dbReference type="PANTHER" id="PTHR13710:SF84">
    <property type="entry name" value="ATP-DEPENDENT DNA HELICASE RECS-RELATED"/>
    <property type="match status" value="1"/>
</dbReference>
<keyword evidence="2 8" id="KW-0378">Hydrolase</keyword>
<dbReference type="GO" id="GO:0003678">
    <property type="term" value="F:DNA helicase activity"/>
    <property type="evidence" value="ECO:0007669"/>
    <property type="project" value="UniProtKB-EC"/>
</dbReference>
<dbReference type="InterPro" id="IPR011545">
    <property type="entry name" value="DEAD/DEAH_box_helicase_dom"/>
</dbReference>
<dbReference type="SMART" id="SM00490">
    <property type="entry name" value="HELICc"/>
    <property type="match status" value="1"/>
</dbReference>
<dbReference type="Pfam" id="PF00271">
    <property type="entry name" value="Helicase_C"/>
    <property type="match status" value="1"/>
</dbReference>
<sequence length="524" mass="59861">MFEERPSERREQAVHEQLLRILRERFGYQHFRTGQEEILSALCQGSDVFSMMPTGSGKSLCYQLPGYLFKGLVLVVSPLLALMEDQVLSIRKLGEKKVRALNSLVHPHEKQRILQSLSRLRFLFISPEMLRKSDVIRALEGIQISLFVIDEAHCVSQWGYDFRPDYLHLLEVRRRIGNPQCLALTATAGQQIRADILARLGLSQARQFIYSADRPNIAIDIRETGSNQEKISDLLRLLRQVELPAIIYCASRDWSERLARVILEQAGLTSAFYHGGMETDDRMKIQNQFLQGDLPILCCTNAFGMGVNLPNVRLVVHFHYPSSIHAYLQEIGRAGRDGEQSLAVLYHTASDDQMPERLIENNYPSDARLVRTLYDLDQGALSVDKETAFSAALLEKGENETAVRFLLDQVKGKKESATYRSLLESCRQTIAKRRGRKLAELAEMRAWLTTNGCRRRAYLRLYDETLTNQPQWCCDHCGLSDELFQKRKQNQQSLPVLHWRDRLEMLLAVETPAASSASEHNANE</sequence>
<evidence type="ECO:0000259" key="7">
    <source>
        <dbReference type="PROSITE" id="PS51194"/>
    </source>
</evidence>
<gene>
    <name evidence="8" type="ORF">JOC27_001288</name>
</gene>
<dbReference type="Proteomes" id="UP000823201">
    <property type="component" value="Unassembled WGS sequence"/>
</dbReference>
<reference evidence="8 9" key="1">
    <citation type="submission" date="2021-01" db="EMBL/GenBank/DDBJ databases">
        <title>Genomic Encyclopedia of Type Strains, Phase IV (KMG-IV): sequencing the most valuable type-strain genomes for metagenomic binning, comparative biology and taxonomic classification.</title>
        <authorList>
            <person name="Goeker M."/>
        </authorList>
    </citation>
    <scope>NUCLEOTIDE SEQUENCE [LARGE SCALE GENOMIC DNA]</scope>
    <source>
        <strain evidence="8 9">DSM 100968</strain>
    </source>
</reference>
<dbReference type="PROSITE" id="PS51194">
    <property type="entry name" value="HELICASE_CTER"/>
    <property type="match status" value="1"/>
</dbReference>
<dbReference type="PROSITE" id="PS00690">
    <property type="entry name" value="DEAH_ATP_HELICASE"/>
    <property type="match status" value="1"/>
</dbReference>
<dbReference type="InterPro" id="IPR004589">
    <property type="entry name" value="DNA_helicase_ATP-dep_RecQ"/>
</dbReference>
<evidence type="ECO:0000313" key="9">
    <source>
        <dbReference type="Proteomes" id="UP000823201"/>
    </source>
</evidence>
<protein>
    <submittedName>
        <fullName evidence="8">ATP-dependent DNA helicase RecQ</fullName>
        <ecNumber evidence="8">3.6.4.12</ecNumber>
    </submittedName>
</protein>
<dbReference type="CDD" id="cd17920">
    <property type="entry name" value="DEXHc_RecQ"/>
    <property type="match status" value="1"/>
</dbReference>
<dbReference type="SMART" id="SM00487">
    <property type="entry name" value="DEXDc"/>
    <property type="match status" value="1"/>
</dbReference>
<dbReference type="Gene3D" id="3.40.50.300">
    <property type="entry name" value="P-loop containing nucleotide triphosphate hydrolases"/>
    <property type="match status" value="2"/>
</dbReference>
<dbReference type="InterPro" id="IPR002464">
    <property type="entry name" value="DNA/RNA_helicase_DEAH_CS"/>
</dbReference>
<organism evidence="8 9">
    <name type="scientific">Sporolactobacillus spathodeae</name>
    <dbReference type="NCBI Taxonomy" id="1465502"/>
    <lineage>
        <taxon>Bacteria</taxon>
        <taxon>Bacillati</taxon>
        <taxon>Bacillota</taxon>
        <taxon>Bacilli</taxon>
        <taxon>Bacillales</taxon>
        <taxon>Sporolactobacillaceae</taxon>
        <taxon>Sporolactobacillus</taxon>
    </lineage>
</organism>
<keyword evidence="4" id="KW-0067">ATP-binding</keyword>
<keyword evidence="3 8" id="KW-0347">Helicase</keyword>
<dbReference type="EC" id="3.6.4.12" evidence="8"/>
<dbReference type="PROSITE" id="PS51192">
    <property type="entry name" value="HELICASE_ATP_BIND_1"/>
    <property type="match status" value="1"/>
</dbReference>
<dbReference type="RefSeq" id="WP_205006155.1">
    <property type="nucleotide sequence ID" value="NZ_CBCRXA010000009.1"/>
</dbReference>
<evidence type="ECO:0000256" key="1">
    <source>
        <dbReference type="ARBA" id="ARBA00022741"/>
    </source>
</evidence>